<dbReference type="InterPro" id="IPR013830">
    <property type="entry name" value="SGNH_hydro"/>
</dbReference>
<protein>
    <recommendedName>
        <fullName evidence="2">SGNH hydrolase-type esterase domain-containing protein</fullName>
    </recommendedName>
</protein>
<name>A0A1F5YSI8_9BACT</name>
<dbReference type="AlphaFoldDB" id="A0A1F5YSI8"/>
<sequence length="231" mass="26210">MNRRRCLRNFLLGLVFLTGFPPLPAWGAETTDRWEETIRQFEQSDREKFPEPGVIVFIGSSSIRAWETLQEDLAPLKVLNRGFGGSEIRNSVKFAPRIVIPYKPSRVVRYAGDNDIAGGKSAETVLADFKEFTGVIHAALPEVPVYFISIKPSLARWKLWPEMKRANRLVEKYCAETPEVEYLDVASAMLGEDGTPRKDIFVEDGLHLNAAGYKIWTAIIKPRLEKTLEEK</sequence>
<dbReference type="STRING" id="1817867.A3F83_07045"/>
<organism evidence="3 4">
    <name type="scientific">Candidatus Glassbacteria bacterium RIFCSPLOWO2_12_FULL_58_11</name>
    <dbReference type="NCBI Taxonomy" id="1817867"/>
    <lineage>
        <taxon>Bacteria</taxon>
        <taxon>Candidatus Glassiibacteriota</taxon>
    </lineage>
</organism>
<keyword evidence="1" id="KW-0732">Signal</keyword>
<comment type="caution">
    <text evidence="3">The sequence shown here is derived from an EMBL/GenBank/DDBJ whole genome shotgun (WGS) entry which is preliminary data.</text>
</comment>
<dbReference type="CDD" id="cd04502">
    <property type="entry name" value="SGNH_hydrolase_like_7"/>
    <property type="match status" value="1"/>
</dbReference>
<dbReference type="Gene3D" id="3.40.50.1110">
    <property type="entry name" value="SGNH hydrolase"/>
    <property type="match status" value="1"/>
</dbReference>
<dbReference type="SUPFAM" id="SSF52266">
    <property type="entry name" value="SGNH hydrolase"/>
    <property type="match status" value="1"/>
</dbReference>
<evidence type="ECO:0000256" key="1">
    <source>
        <dbReference type="SAM" id="SignalP"/>
    </source>
</evidence>
<evidence type="ECO:0000313" key="3">
    <source>
        <dbReference type="EMBL" id="OGG03056.1"/>
    </source>
</evidence>
<gene>
    <name evidence="3" type="ORF">A3F83_07045</name>
</gene>
<feature type="domain" description="SGNH hydrolase-type esterase" evidence="2">
    <location>
        <begin position="64"/>
        <end position="215"/>
    </location>
</feature>
<dbReference type="PANTHER" id="PTHR30383:SF5">
    <property type="entry name" value="SGNH HYDROLASE-TYPE ESTERASE DOMAIN-CONTAINING PROTEIN"/>
    <property type="match status" value="1"/>
</dbReference>
<dbReference type="EMBL" id="MFIX01000161">
    <property type="protein sequence ID" value="OGG03056.1"/>
    <property type="molecule type" value="Genomic_DNA"/>
</dbReference>
<evidence type="ECO:0000259" key="2">
    <source>
        <dbReference type="Pfam" id="PF13472"/>
    </source>
</evidence>
<accession>A0A1F5YSI8</accession>
<dbReference type="GO" id="GO:0004622">
    <property type="term" value="F:phosphatidylcholine lysophospholipase activity"/>
    <property type="evidence" value="ECO:0007669"/>
    <property type="project" value="TreeGrafter"/>
</dbReference>
<feature type="chain" id="PRO_5009522611" description="SGNH hydrolase-type esterase domain-containing protein" evidence="1">
    <location>
        <begin position="28"/>
        <end position="231"/>
    </location>
</feature>
<dbReference type="InterPro" id="IPR051532">
    <property type="entry name" value="Ester_Hydrolysis_Enzymes"/>
</dbReference>
<proteinExistence type="predicted"/>
<dbReference type="PANTHER" id="PTHR30383">
    <property type="entry name" value="THIOESTERASE 1/PROTEASE 1/LYSOPHOSPHOLIPASE L1"/>
    <property type="match status" value="1"/>
</dbReference>
<reference evidence="3 4" key="1">
    <citation type="journal article" date="2016" name="Nat. Commun.">
        <title>Thousands of microbial genomes shed light on interconnected biogeochemical processes in an aquifer system.</title>
        <authorList>
            <person name="Anantharaman K."/>
            <person name="Brown C.T."/>
            <person name="Hug L.A."/>
            <person name="Sharon I."/>
            <person name="Castelle C.J."/>
            <person name="Probst A.J."/>
            <person name="Thomas B.C."/>
            <person name="Singh A."/>
            <person name="Wilkins M.J."/>
            <person name="Karaoz U."/>
            <person name="Brodie E.L."/>
            <person name="Williams K.H."/>
            <person name="Hubbard S.S."/>
            <person name="Banfield J.F."/>
        </authorList>
    </citation>
    <scope>NUCLEOTIDE SEQUENCE [LARGE SCALE GENOMIC DNA]</scope>
</reference>
<dbReference type="Proteomes" id="UP000179129">
    <property type="component" value="Unassembled WGS sequence"/>
</dbReference>
<evidence type="ECO:0000313" key="4">
    <source>
        <dbReference type="Proteomes" id="UP000179129"/>
    </source>
</evidence>
<dbReference type="InterPro" id="IPR036514">
    <property type="entry name" value="SGNH_hydro_sf"/>
</dbReference>
<feature type="signal peptide" evidence="1">
    <location>
        <begin position="1"/>
        <end position="27"/>
    </location>
</feature>
<dbReference type="Pfam" id="PF13472">
    <property type="entry name" value="Lipase_GDSL_2"/>
    <property type="match status" value="1"/>
</dbReference>